<organism evidence="1 2">
    <name type="scientific">Flavobacterium degerlachei</name>
    <dbReference type="NCBI Taxonomy" id="229203"/>
    <lineage>
        <taxon>Bacteria</taxon>
        <taxon>Pseudomonadati</taxon>
        <taxon>Bacteroidota</taxon>
        <taxon>Flavobacteriia</taxon>
        <taxon>Flavobacteriales</taxon>
        <taxon>Flavobacteriaceae</taxon>
        <taxon>Flavobacterium</taxon>
    </lineage>
</organism>
<name>A0A1H3B7L2_9FLAO</name>
<sequence>MGEPKVIYETNYLFSKSSFWRGFGSVLNLPGNFYEFNTSKTEEEADQKALTSDWQNVGKDIRDAQKKFVKQNLKKLCLK</sequence>
<accession>A0A1H3B7L2</accession>
<gene>
    <name evidence="1" type="ORF">SAMN05444338_109166</name>
</gene>
<dbReference type="Proteomes" id="UP000198569">
    <property type="component" value="Unassembled WGS sequence"/>
</dbReference>
<dbReference type="AlphaFoldDB" id="A0A1H3B7L2"/>
<dbReference type="RefSeq" id="WP_175513995.1">
    <property type="nucleotide sequence ID" value="NZ_FNMV01000009.1"/>
</dbReference>
<evidence type="ECO:0000313" key="2">
    <source>
        <dbReference type="Proteomes" id="UP000198569"/>
    </source>
</evidence>
<evidence type="ECO:0000313" key="1">
    <source>
        <dbReference type="EMBL" id="SDX37394.1"/>
    </source>
</evidence>
<reference evidence="2" key="1">
    <citation type="submission" date="2016-10" db="EMBL/GenBank/DDBJ databases">
        <authorList>
            <person name="Varghese N."/>
            <person name="Submissions S."/>
        </authorList>
    </citation>
    <scope>NUCLEOTIDE SEQUENCE [LARGE SCALE GENOMIC DNA]</scope>
    <source>
        <strain evidence="2">DSM 15718</strain>
    </source>
</reference>
<keyword evidence="2" id="KW-1185">Reference proteome</keyword>
<protein>
    <submittedName>
        <fullName evidence="1">Uncharacterized protein</fullName>
    </submittedName>
</protein>
<dbReference type="EMBL" id="FNMV01000009">
    <property type="protein sequence ID" value="SDX37394.1"/>
    <property type="molecule type" value="Genomic_DNA"/>
</dbReference>
<dbReference type="STRING" id="229203.SAMN05444338_109166"/>
<proteinExistence type="predicted"/>